<gene>
    <name evidence="2" type="ORF">JX265_010619</name>
</gene>
<proteinExistence type="predicted"/>
<feature type="chain" id="PRO_5040422266" evidence="1">
    <location>
        <begin position="21"/>
        <end position="191"/>
    </location>
</feature>
<keyword evidence="1" id="KW-0732">Signal</keyword>
<dbReference type="EMBL" id="JAFIMR010000035">
    <property type="protein sequence ID" value="KAI1859142.1"/>
    <property type="molecule type" value="Genomic_DNA"/>
</dbReference>
<name>A0A9P9WEA0_9PEZI</name>
<evidence type="ECO:0000256" key="1">
    <source>
        <dbReference type="SAM" id="SignalP"/>
    </source>
</evidence>
<organism evidence="2 3">
    <name type="scientific">Neoarthrinium moseri</name>
    <dbReference type="NCBI Taxonomy" id="1658444"/>
    <lineage>
        <taxon>Eukaryota</taxon>
        <taxon>Fungi</taxon>
        <taxon>Dikarya</taxon>
        <taxon>Ascomycota</taxon>
        <taxon>Pezizomycotina</taxon>
        <taxon>Sordariomycetes</taxon>
        <taxon>Xylariomycetidae</taxon>
        <taxon>Amphisphaeriales</taxon>
        <taxon>Apiosporaceae</taxon>
        <taxon>Neoarthrinium</taxon>
    </lineage>
</organism>
<comment type="caution">
    <text evidence="2">The sequence shown here is derived from an EMBL/GenBank/DDBJ whole genome shotgun (WGS) entry which is preliminary data.</text>
</comment>
<feature type="signal peptide" evidence="1">
    <location>
        <begin position="1"/>
        <end position="20"/>
    </location>
</feature>
<sequence length="191" mass="20213">MKTTLLALFAFGGLFASTIANPIGAVEALAKRQDDEDFATQGVALEDLFAKVQEQTGQINKTVDAVPDTATGAQTDKAAADIAPQLDAITVLLSTAADNIAKRDLQARHGWKKADIFVIVSKLIYEILCTVKVLLFKLGLAKVIIYLTPLVLALVKLLKALDHVVAGLLLAVKSIANELLKAVGLGLLGLI</sequence>
<protein>
    <submittedName>
        <fullName evidence="2">Uncharacterized protein</fullName>
    </submittedName>
</protein>
<reference evidence="2" key="1">
    <citation type="submission" date="2021-03" db="EMBL/GenBank/DDBJ databases">
        <title>Revisited historic fungal species revealed as producer of novel bioactive compounds through whole genome sequencing and comparative genomics.</title>
        <authorList>
            <person name="Vignolle G.A."/>
            <person name="Hochenegger N."/>
            <person name="Mach R.L."/>
            <person name="Mach-Aigner A.R."/>
            <person name="Javad Rahimi M."/>
            <person name="Salim K.A."/>
            <person name="Chan C.M."/>
            <person name="Lim L.B.L."/>
            <person name="Cai F."/>
            <person name="Druzhinina I.S."/>
            <person name="U'Ren J.M."/>
            <person name="Derntl C."/>
        </authorList>
    </citation>
    <scope>NUCLEOTIDE SEQUENCE</scope>
    <source>
        <strain evidence="2">TUCIM 5799</strain>
    </source>
</reference>
<keyword evidence="3" id="KW-1185">Reference proteome</keyword>
<dbReference type="OrthoDB" id="4751730at2759"/>
<accession>A0A9P9WEA0</accession>
<evidence type="ECO:0000313" key="3">
    <source>
        <dbReference type="Proteomes" id="UP000829685"/>
    </source>
</evidence>
<evidence type="ECO:0000313" key="2">
    <source>
        <dbReference type="EMBL" id="KAI1859142.1"/>
    </source>
</evidence>
<dbReference type="Proteomes" id="UP000829685">
    <property type="component" value="Unassembled WGS sequence"/>
</dbReference>
<dbReference type="AlphaFoldDB" id="A0A9P9WEA0"/>